<feature type="signal peptide" evidence="1">
    <location>
        <begin position="1"/>
        <end position="24"/>
    </location>
</feature>
<dbReference type="EMBL" id="PDCK01000044">
    <property type="protein sequence ID" value="PRQ22700.1"/>
    <property type="molecule type" value="Genomic_DNA"/>
</dbReference>
<feature type="chain" id="PRO_5018382624" description="Cysteine proteinase inhibitor" evidence="1">
    <location>
        <begin position="25"/>
        <end position="240"/>
    </location>
</feature>
<reference evidence="2 3" key="1">
    <citation type="journal article" date="2018" name="Nat. Genet.">
        <title>The Rosa genome provides new insights in the design of modern roses.</title>
        <authorList>
            <person name="Bendahmane M."/>
        </authorList>
    </citation>
    <scope>NUCLEOTIDE SEQUENCE [LARGE SCALE GENOMIC DNA]</scope>
    <source>
        <strain evidence="3">cv. Old Blush</strain>
    </source>
</reference>
<keyword evidence="1" id="KW-0789">Thiol protease inhibitor</keyword>
<dbReference type="GO" id="GO:0004869">
    <property type="term" value="F:cysteine-type endopeptidase inhibitor activity"/>
    <property type="evidence" value="ECO:0007669"/>
    <property type="project" value="UniProtKB-KW"/>
</dbReference>
<comment type="caution">
    <text evidence="2">The sequence shown here is derived from an EMBL/GenBank/DDBJ whole genome shotgun (WGS) entry which is preliminary data.</text>
</comment>
<keyword evidence="1" id="KW-0732">Signal</keyword>
<evidence type="ECO:0000313" key="3">
    <source>
        <dbReference type="Proteomes" id="UP000238479"/>
    </source>
</evidence>
<accession>A0A2P6PLC6</accession>
<dbReference type="Gene3D" id="3.10.450.10">
    <property type="match status" value="1"/>
</dbReference>
<protein>
    <recommendedName>
        <fullName evidence="1">Cysteine proteinase inhibitor</fullName>
    </recommendedName>
</protein>
<proteinExistence type="inferred from homology"/>
<dbReference type="PANTHER" id="PTHR11413:SF103">
    <property type="entry name" value="CYSTEINE PROTEINASE INHIBITOR 12"/>
    <property type="match status" value="1"/>
</dbReference>
<dbReference type="Proteomes" id="UP000238479">
    <property type="component" value="Chromosome 6"/>
</dbReference>
<organism evidence="2 3">
    <name type="scientific">Rosa chinensis</name>
    <name type="common">China rose</name>
    <dbReference type="NCBI Taxonomy" id="74649"/>
    <lineage>
        <taxon>Eukaryota</taxon>
        <taxon>Viridiplantae</taxon>
        <taxon>Streptophyta</taxon>
        <taxon>Embryophyta</taxon>
        <taxon>Tracheophyta</taxon>
        <taxon>Spermatophyta</taxon>
        <taxon>Magnoliopsida</taxon>
        <taxon>eudicotyledons</taxon>
        <taxon>Gunneridae</taxon>
        <taxon>Pentapetalae</taxon>
        <taxon>rosids</taxon>
        <taxon>fabids</taxon>
        <taxon>Rosales</taxon>
        <taxon>Rosaceae</taxon>
        <taxon>Rosoideae</taxon>
        <taxon>Rosoideae incertae sedis</taxon>
        <taxon>Rosa</taxon>
    </lineage>
</organism>
<dbReference type="InterPro" id="IPR046350">
    <property type="entry name" value="Cystatin_sf"/>
</dbReference>
<dbReference type="PANTHER" id="PTHR11413">
    <property type="entry name" value="CYSTATIN FAMILY MEMBER"/>
    <property type="match status" value="1"/>
</dbReference>
<gene>
    <name evidence="2" type="ORF">RchiOBHm_Chr6g0253161</name>
</gene>
<keyword evidence="1" id="KW-0646">Protease inhibitor</keyword>
<dbReference type="AlphaFoldDB" id="A0A2P6PLC6"/>
<name>A0A2P6PLC6_ROSCH</name>
<comment type="similarity">
    <text evidence="1">Belongs to the cystatin family. Phytocystatin subfamily.</text>
</comment>
<dbReference type="InterPro" id="IPR027214">
    <property type="entry name" value="Cystatin"/>
</dbReference>
<dbReference type="SUPFAM" id="SSF54403">
    <property type="entry name" value="Cystatin/monellin"/>
    <property type="match status" value="1"/>
</dbReference>
<evidence type="ECO:0000313" key="2">
    <source>
        <dbReference type="EMBL" id="PRQ22700.1"/>
    </source>
</evidence>
<dbReference type="Gramene" id="PRQ22700">
    <property type="protein sequence ID" value="PRQ22700"/>
    <property type="gene ID" value="RchiOBHm_Chr6g0253161"/>
</dbReference>
<sequence length="240" mass="27455">MTAHRLLCTGISSLYVITLEAVDAGVAKLYQAKVSVNFTDGMFLEWFCLVIDDGCPIALFDHLENFFPQNDHEVRAENQTPMCKKKGLNCSNNSCIKLCHIEPAYDLSNNDQMQRFGHWAVKMFNEEKNAELQFVRVVSGSKLLREDFFYLTLQAAEAGVMKIYQAELFLPGKKKITHPNSRLNLFGHVVDSGRLSILIDKRHEECTKEILVSEDIITANQQGYCRYKDVDNFIPAFLRY</sequence>
<keyword evidence="3" id="KW-1185">Reference proteome</keyword>
<evidence type="ECO:0000256" key="1">
    <source>
        <dbReference type="RuleBase" id="RU362130"/>
    </source>
</evidence>